<reference evidence="2" key="1">
    <citation type="submission" date="2016-07" db="EMBL/GenBank/DDBJ databases">
        <authorList>
            <person name="Bretaudeau A."/>
        </authorList>
    </citation>
    <scope>NUCLEOTIDE SEQUENCE</scope>
    <source>
        <strain evidence="2">Rice</strain>
        <tissue evidence="2">Whole body</tissue>
    </source>
</reference>
<dbReference type="AlphaFoldDB" id="A0A2H1VPD1"/>
<name>A0A2H1VPD1_SPOFR</name>
<sequence>MDNLYEMKIYFNFFLREENHSLNFLALSEGRGSGRLLLTKNQPVPTPAFRAGASPVNEQTDHLMVSDRRHPRTLNTRGVSSALPKFKGLGRGVIGPLVTSLTQRKRGFTSVFCEALVSLRSSRPILSEAWFSHTYMLPVLRLKTGEGTGWFSVKMLMALKDAKKKRHDESPGDDEDAAPSGNAREEATPAITKVIHTSTDKIEARPNENKDNDK</sequence>
<evidence type="ECO:0000313" key="2">
    <source>
        <dbReference type="EMBL" id="SOQ42104.1"/>
    </source>
</evidence>
<feature type="region of interest" description="Disordered" evidence="1">
    <location>
        <begin position="163"/>
        <end position="214"/>
    </location>
</feature>
<accession>A0A2H1VPD1</accession>
<dbReference type="EMBL" id="ODYU01003398">
    <property type="protein sequence ID" value="SOQ42104.1"/>
    <property type="molecule type" value="Genomic_DNA"/>
</dbReference>
<feature type="compositionally biased region" description="Basic and acidic residues" evidence="1">
    <location>
        <begin position="198"/>
        <end position="214"/>
    </location>
</feature>
<proteinExistence type="predicted"/>
<organism evidence="2">
    <name type="scientific">Spodoptera frugiperda</name>
    <name type="common">Fall armyworm</name>
    <dbReference type="NCBI Taxonomy" id="7108"/>
    <lineage>
        <taxon>Eukaryota</taxon>
        <taxon>Metazoa</taxon>
        <taxon>Ecdysozoa</taxon>
        <taxon>Arthropoda</taxon>
        <taxon>Hexapoda</taxon>
        <taxon>Insecta</taxon>
        <taxon>Pterygota</taxon>
        <taxon>Neoptera</taxon>
        <taxon>Endopterygota</taxon>
        <taxon>Lepidoptera</taxon>
        <taxon>Glossata</taxon>
        <taxon>Ditrysia</taxon>
        <taxon>Noctuoidea</taxon>
        <taxon>Noctuidae</taxon>
        <taxon>Amphipyrinae</taxon>
        <taxon>Spodoptera</taxon>
    </lineage>
</organism>
<protein>
    <submittedName>
        <fullName evidence="2">SFRICE_022247</fullName>
    </submittedName>
</protein>
<gene>
    <name evidence="2" type="ORF">SFRICE_022247</name>
</gene>
<evidence type="ECO:0000256" key="1">
    <source>
        <dbReference type="SAM" id="MobiDB-lite"/>
    </source>
</evidence>